<evidence type="ECO:0000313" key="2">
    <source>
        <dbReference type="Proteomes" id="UP000823674"/>
    </source>
</evidence>
<evidence type="ECO:0000313" key="1">
    <source>
        <dbReference type="EMBL" id="KAG5378622.1"/>
    </source>
</evidence>
<keyword evidence="2" id="KW-1185">Reference proteome</keyword>
<evidence type="ECO:0008006" key="3">
    <source>
        <dbReference type="Google" id="ProtNLM"/>
    </source>
</evidence>
<sequence length="143" mass="16294">MKKDDLLMKERLTKLAILDTLLAKNQPLTEAEEIEMGRYSYSQPSLSEDYCGDSSDGGYSSTEELIRRDQEELIRRDQEELIRGDQEPPQYPPQPEVEFGFPQTCYCGGAPKLATSKTLNDRGRLYFTCDQADDLCIRICNAL</sequence>
<organism evidence="1 2">
    <name type="scientific">Brassica rapa subsp. trilocularis</name>
    <dbReference type="NCBI Taxonomy" id="1813537"/>
    <lineage>
        <taxon>Eukaryota</taxon>
        <taxon>Viridiplantae</taxon>
        <taxon>Streptophyta</taxon>
        <taxon>Embryophyta</taxon>
        <taxon>Tracheophyta</taxon>
        <taxon>Spermatophyta</taxon>
        <taxon>Magnoliopsida</taxon>
        <taxon>eudicotyledons</taxon>
        <taxon>Gunneridae</taxon>
        <taxon>Pentapetalae</taxon>
        <taxon>rosids</taxon>
        <taxon>malvids</taxon>
        <taxon>Brassicales</taxon>
        <taxon>Brassicaceae</taxon>
        <taxon>Brassiceae</taxon>
        <taxon>Brassica</taxon>
    </lineage>
</organism>
<dbReference type="Proteomes" id="UP000823674">
    <property type="component" value="Chromosome A07"/>
</dbReference>
<reference evidence="1 2" key="1">
    <citation type="submission" date="2021-03" db="EMBL/GenBank/DDBJ databases">
        <authorList>
            <person name="King G.J."/>
            <person name="Bancroft I."/>
            <person name="Baten A."/>
            <person name="Bloomfield J."/>
            <person name="Borpatragohain P."/>
            <person name="He Z."/>
            <person name="Irish N."/>
            <person name="Irwin J."/>
            <person name="Liu K."/>
            <person name="Mauleon R.P."/>
            <person name="Moore J."/>
            <person name="Morris R."/>
            <person name="Ostergaard L."/>
            <person name="Wang B."/>
            <person name="Wells R."/>
        </authorList>
    </citation>
    <scope>NUCLEOTIDE SEQUENCE [LARGE SCALE GENOMIC DNA]</scope>
    <source>
        <strain evidence="1">R-o-18</strain>
        <tissue evidence="1">Leaf</tissue>
    </source>
</reference>
<protein>
    <recommendedName>
        <fullName evidence="3">Zinc finger GRF-type domain-containing protein</fullName>
    </recommendedName>
</protein>
<comment type="caution">
    <text evidence="1">The sequence shown here is derived from an EMBL/GenBank/DDBJ whole genome shotgun (WGS) entry which is preliminary data.</text>
</comment>
<gene>
    <name evidence="1" type="primary">A07g504260.1_BraROA</name>
    <name evidence="1" type="ORF">IGI04_026464</name>
</gene>
<accession>A0ABQ7KW56</accession>
<dbReference type="EMBL" id="JADBGQ010000009">
    <property type="protein sequence ID" value="KAG5378622.1"/>
    <property type="molecule type" value="Genomic_DNA"/>
</dbReference>
<proteinExistence type="predicted"/>
<name>A0ABQ7KW56_BRACM</name>